<dbReference type="Pfam" id="PF13460">
    <property type="entry name" value="NAD_binding_10"/>
    <property type="match status" value="1"/>
</dbReference>
<dbReference type="RefSeq" id="WP_075975550.1">
    <property type="nucleotide sequence ID" value="NZ_MKQR01000016.1"/>
</dbReference>
<evidence type="ECO:0000259" key="1">
    <source>
        <dbReference type="Pfam" id="PF13460"/>
    </source>
</evidence>
<protein>
    <submittedName>
        <fullName evidence="2">NAD(P)-dependent oxidoreductase</fullName>
    </submittedName>
</protein>
<organism evidence="2 3">
    <name type="scientific">Actinokineospora bangkokensis</name>
    <dbReference type="NCBI Taxonomy" id="1193682"/>
    <lineage>
        <taxon>Bacteria</taxon>
        <taxon>Bacillati</taxon>
        <taxon>Actinomycetota</taxon>
        <taxon>Actinomycetes</taxon>
        <taxon>Pseudonocardiales</taxon>
        <taxon>Pseudonocardiaceae</taxon>
        <taxon>Actinokineospora</taxon>
    </lineage>
</organism>
<dbReference type="Gene3D" id="3.40.50.720">
    <property type="entry name" value="NAD(P)-binding Rossmann-like Domain"/>
    <property type="match status" value="1"/>
</dbReference>
<keyword evidence="3" id="KW-1185">Reference proteome</keyword>
<feature type="domain" description="NAD(P)-binding" evidence="1">
    <location>
        <begin position="6"/>
        <end position="141"/>
    </location>
</feature>
<gene>
    <name evidence="2" type="ORF">BJP25_20180</name>
</gene>
<dbReference type="InterPro" id="IPR036291">
    <property type="entry name" value="NAD(P)-bd_dom_sf"/>
</dbReference>
<dbReference type="PANTHER" id="PTHR47129">
    <property type="entry name" value="QUINONE OXIDOREDUCTASE 2"/>
    <property type="match status" value="1"/>
</dbReference>
<accession>A0A1Q9LK29</accession>
<comment type="caution">
    <text evidence="2">The sequence shown here is derived from an EMBL/GenBank/DDBJ whole genome shotgun (WGS) entry which is preliminary data.</text>
</comment>
<dbReference type="InterPro" id="IPR052718">
    <property type="entry name" value="NmrA-type_oxidoreductase"/>
</dbReference>
<dbReference type="OrthoDB" id="5510591at2"/>
<dbReference type="Gene3D" id="3.90.25.10">
    <property type="entry name" value="UDP-galactose 4-epimerase, domain 1"/>
    <property type="match status" value="1"/>
</dbReference>
<dbReference type="InterPro" id="IPR016040">
    <property type="entry name" value="NAD(P)-bd_dom"/>
</dbReference>
<name>A0A1Q9LK29_9PSEU</name>
<reference evidence="2 3" key="1">
    <citation type="submission" date="2016-10" db="EMBL/GenBank/DDBJ databases">
        <title>The Draft Genome Sequence of Actinokineospora bangkokensis 44EHWT reveals the biosynthetic pathway of antifungal compounds Thailandins with unusual extender unit butylmalonyl-CoA.</title>
        <authorList>
            <person name="Greule A."/>
            <person name="Intra B."/>
            <person name="Flemming S."/>
            <person name="Rommel M.G."/>
            <person name="Panbangred W."/>
            <person name="Bechthold A."/>
        </authorList>
    </citation>
    <scope>NUCLEOTIDE SEQUENCE [LARGE SCALE GENOMIC DNA]</scope>
    <source>
        <strain evidence="2 3">44EHW</strain>
    </source>
</reference>
<proteinExistence type="predicted"/>
<dbReference type="Proteomes" id="UP000186040">
    <property type="component" value="Unassembled WGS sequence"/>
</dbReference>
<dbReference type="STRING" id="1193682.BJP25_20180"/>
<evidence type="ECO:0000313" key="3">
    <source>
        <dbReference type="Proteomes" id="UP000186040"/>
    </source>
</evidence>
<dbReference type="EMBL" id="MKQR01000016">
    <property type="protein sequence ID" value="OLR92407.1"/>
    <property type="molecule type" value="Genomic_DNA"/>
</dbReference>
<evidence type="ECO:0000313" key="2">
    <source>
        <dbReference type="EMBL" id="OLR92407.1"/>
    </source>
</evidence>
<dbReference type="PANTHER" id="PTHR47129:SF1">
    <property type="entry name" value="NMRA-LIKE DOMAIN-CONTAINING PROTEIN"/>
    <property type="match status" value="1"/>
</dbReference>
<dbReference type="AlphaFoldDB" id="A0A1Q9LK29"/>
<dbReference type="SUPFAM" id="SSF51735">
    <property type="entry name" value="NAD(P)-binding Rossmann-fold domains"/>
    <property type="match status" value="1"/>
</dbReference>
<sequence length="286" mass="29537">MIVVTGAGGHLGGLVVSELLARTTADQVAVTARNPDKLAHLAERGVRVRHGDFADPDGLAHAFEGATQVLVVSTDTLGEQALGLHRAAIEAAAAAGAQRVLYTSHMGARPDSPFPPAPDHWATEAVLGGTGTAHTALRNGFYASTAVRLLVDALRTGELRVPEDGPVAWTTHADLAQGTARILLDGGFDGPTPPLTGPETVDMARLAALATDITGTTVRHVVVPDEEYRASYPAPVGELMLTLFVAARAGDFGPADPTLATLLDRPATTVEDHLRAELAKAPAAAG</sequence>